<keyword evidence="2 7" id="KW-0808">Transferase</keyword>
<dbReference type="Pfam" id="PF00294">
    <property type="entry name" value="PfkB"/>
    <property type="match status" value="1"/>
</dbReference>
<evidence type="ECO:0000256" key="4">
    <source>
        <dbReference type="ARBA" id="ARBA00022777"/>
    </source>
</evidence>
<dbReference type="CDD" id="cd01167">
    <property type="entry name" value="bac_FRK"/>
    <property type="match status" value="1"/>
</dbReference>
<dbReference type="RefSeq" id="WP_026427917.1">
    <property type="nucleotide sequence ID" value="NZ_CBCRWE010000039.1"/>
</dbReference>
<dbReference type="EC" id="2.7.1.92" evidence="7"/>
<dbReference type="GO" id="GO:0005524">
    <property type="term" value="F:ATP binding"/>
    <property type="evidence" value="ECO:0007669"/>
    <property type="project" value="UniProtKB-KW"/>
</dbReference>
<name>A0A3S4TAP6_9ACTO</name>
<keyword evidence="8" id="KW-1185">Reference proteome</keyword>
<keyword evidence="3" id="KW-0547">Nucleotide-binding</keyword>
<dbReference type="InterPro" id="IPR029056">
    <property type="entry name" value="Ribokinase-like"/>
</dbReference>
<comment type="similarity">
    <text evidence="1">Belongs to the carbohydrate kinase PfkB family.</text>
</comment>
<organism evidence="7 8">
    <name type="scientific">Actinomyces slackii</name>
    <dbReference type="NCBI Taxonomy" id="52774"/>
    <lineage>
        <taxon>Bacteria</taxon>
        <taxon>Bacillati</taxon>
        <taxon>Actinomycetota</taxon>
        <taxon>Actinomycetes</taxon>
        <taxon>Actinomycetales</taxon>
        <taxon>Actinomycetaceae</taxon>
        <taxon>Actinomyces</taxon>
    </lineage>
</organism>
<gene>
    <name evidence="7" type="primary">iolC_1</name>
    <name evidence="7" type="ORF">NCTC11923_00085</name>
</gene>
<dbReference type="PANTHER" id="PTHR43085:SF1">
    <property type="entry name" value="PSEUDOURIDINE KINASE-RELATED"/>
    <property type="match status" value="1"/>
</dbReference>
<dbReference type="InterPro" id="IPR011611">
    <property type="entry name" value="PfkB_dom"/>
</dbReference>
<dbReference type="AlphaFoldDB" id="A0A3S4TAP6"/>
<accession>A0A3S4TAP6</accession>
<keyword evidence="5" id="KW-0067">ATP-binding</keyword>
<proteinExistence type="inferred from homology"/>
<evidence type="ECO:0000256" key="5">
    <source>
        <dbReference type="ARBA" id="ARBA00022840"/>
    </source>
</evidence>
<evidence type="ECO:0000256" key="2">
    <source>
        <dbReference type="ARBA" id="ARBA00022679"/>
    </source>
</evidence>
<dbReference type="GO" id="GO:0047590">
    <property type="term" value="F:5-dehydro-2-deoxygluconokinase activity"/>
    <property type="evidence" value="ECO:0007669"/>
    <property type="project" value="UniProtKB-EC"/>
</dbReference>
<dbReference type="PANTHER" id="PTHR43085">
    <property type="entry name" value="HEXOKINASE FAMILY MEMBER"/>
    <property type="match status" value="1"/>
</dbReference>
<dbReference type="STRING" id="1278298.GCA_000428685_01152"/>
<keyword evidence="4 7" id="KW-0418">Kinase</keyword>
<evidence type="ECO:0000256" key="1">
    <source>
        <dbReference type="ARBA" id="ARBA00010688"/>
    </source>
</evidence>
<dbReference type="KEGG" id="asla:NCTC11923_00085"/>
<dbReference type="InterPro" id="IPR050306">
    <property type="entry name" value="PfkB_Carbo_kinase"/>
</dbReference>
<evidence type="ECO:0000256" key="3">
    <source>
        <dbReference type="ARBA" id="ARBA00022741"/>
    </source>
</evidence>
<dbReference type="Gene3D" id="3.40.1190.20">
    <property type="match status" value="1"/>
</dbReference>
<evidence type="ECO:0000313" key="7">
    <source>
        <dbReference type="EMBL" id="VEG73480.1"/>
    </source>
</evidence>
<evidence type="ECO:0000313" key="8">
    <source>
        <dbReference type="Proteomes" id="UP000276899"/>
    </source>
</evidence>
<feature type="domain" description="Carbohydrate kinase PfkB" evidence="6">
    <location>
        <begin position="24"/>
        <end position="308"/>
    </location>
</feature>
<reference evidence="7 8" key="1">
    <citation type="submission" date="2018-12" db="EMBL/GenBank/DDBJ databases">
        <authorList>
            <consortium name="Pathogen Informatics"/>
        </authorList>
    </citation>
    <scope>NUCLEOTIDE SEQUENCE [LARGE SCALE GENOMIC DNA]</scope>
    <source>
        <strain evidence="7 8">NCTC11923</strain>
    </source>
</reference>
<sequence>MSAPGRPGTALVIGEALVDVVIHPGAEPVDIPGGSPANVALGLARLGRDAELDCWIATDPRGRAIRSHLEASGVRLTPGADAAERTSTAQATIGADRAATYVFDLDWNPPYPHRPEGAEAPLLVHTGSIAAILEPGRATVEQVLRDHRETSTICYDPNARPQLMGSPEQAREIVEGLIALTDLVKCSDEDITWLYGADADLESVLRDWLGLGAAVVVVTRGKKGALALTSSGLRLEVPADPDVVVADTVGAGDSFMGGLEDALWSEDLVGADRREALHALDAAALERIVRHAAAIADITVSRAGANPPTRDELP</sequence>
<dbReference type="SUPFAM" id="SSF53613">
    <property type="entry name" value="Ribokinase-like"/>
    <property type="match status" value="1"/>
</dbReference>
<dbReference type="Proteomes" id="UP000276899">
    <property type="component" value="Chromosome"/>
</dbReference>
<protein>
    <submittedName>
        <fullName evidence="7">5-dehydro-2-deoxygluconokinase</fullName>
        <ecNumber evidence="7">2.7.1.92</ecNumber>
    </submittedName>
</protein>
<dbReference type="EMBL" id="LR134363">
    <property type="protein sequence ID" value="VEG73480.1"/>
    <property type="molecule type" value="Genomic_DNA"/>
</dbReference>
<evidence type="ECO:0000259" key="6">
    <source>
        <dbReference type="Pfam" id="PF00294"/>
    </source>
</evidence>